<proteinExistence type="predicted"/>
<sequence>MIEFLLNNPKDLIGASIFCIVFGAFAFLVLFDNKERRRGNILISIVVLLPLSFFSSEIYSNYRADKNIKMIQGFSKEEKESYINKLSKKEKKKMIEKLEEIKAEEELDQKMNELFIEDRKKKGVKLWVK</sequence>
<keyword evidence="1" id="KW-0812">Transmembrane</keyword>
<evidence type="ECO:0000313" key="3">
    <source>
        <dbReference type="Proteomes" id="UP000075816"/>
    </source>
</evidence>
<protein>
    <submittedName>
        <fullName evidence="2">Uncharacterized protein</fullName>
    </submittedName>
</protein>
<evidence type="ECO:0000313" key="2">
    <source>
        <dbReference type="EMBL" id="KYL04690.1"/>
    </source>
</evidence>
<reference evidence="2 3" key="1">
    <citation type="submission" date="2016-03" db="EMBL/GenBank/DDBJ databases">
        <title>Comparative genomics of human isolates of Fusobacterium necrophorum.</title>
        <authorList>
            <person name="Jensen A."/>
            <person name="Bank S."/>
            <person name="Andersen P.S."/>
            <person name="Kristensen L.H."/>
            <person name="Prag J."/>
        </authorList>
    </citation>
    <scope>NUCLEOTIDE SEQUENCE [LARGE SCALE GENOMIC DNA]</scope>
    <source>
        <strain evidence="2 3">LS_1264</strain>
    </source>
</reference>
<feature type="transmembrane region" description="Helical" evidence="1">
    <location>
        <begin position="12"/>
        <end position="30"/>
    </location>
</feature>
<accession>A0A162IY90</accession>
<keyword evidence="1" id="KW-0472">Membrane</keyword>
<keyword evidence="1" id="KW-1133">Transmembrane helix</keyword>
<gene>
    <name evidence="2" type="ORF">A2J07_05130</name>
</gene>
<dbReference type="EMBL" id="LVEA01000031">
    <property type="protein sequence ID" value="KYL04690.1"/>
    <property type="molecule type" value="Genomic_DNA"/>
</dbReference>
<dbReference type="AlphaFoldDB" id="A0A162IY90"/>
<dbReference type="RefSeq" id="WP_062681019.1">
    <property type="nucleotide sequence ID" value="NZ_CAXOUQ010000026.1"/>
</dbReference>
<evidence type="ECO:0000256" key="1">
    <source>
        <dbReference type="SAM" id="Phobius"/>
    </source>
</evidence>
<dbReference type="Proteomes" id="UP000075816">
    <property type="component" value="Unassembled WGS sequence"/>
</dbReference>
<comment type="caution">
    <text evidence="2">The sequence shown here is derived from an EMBL/GenBank/DDBJ whole genome shotgun (WGS) entry which is preliminary data.</text>
</comment>
<organism evidence="2 3">
    <name type="scientific">Fusobacterium necrophorum subsp. funduliforme</name>
    <dbReference type="NCBI Taxonomy" id="143387"/>
    <lineage>
        <taxon>Bacteria</taxon>
        <taxon>Fusobacteriati</taxon>
        <taxon>Fusobacteriota</taxon>
        <taxon>Fusobacteriia</taxon>
        <taxon>Fusobacteriales</taxon>
        <taxon>Fusobacteriaceae</taxon>
        <taxon>Fusobacterium</taxon>
    </lineage>
</organism>
<name>A0A162IY90_9FUSO</name>
<feature type="transmembrane region" description="Helical" evidence="1">
    <location>
        <begin position="42"/>
        <end position="62"/>
    </location>
</feature>